<dbReference type="Proteomes" id="UP000887577">
    <property type="component" value="Unplaced"/>
</dbReference>
<proteinExistence type="predicted"/>
<keyword evidence="1" id="KW-0472">Membrane</keyword>
<dbReference type="WBParaSite" id="PSU_v2.g11482.t1">
    <property type="protein sequence ID" value="PSU_v2.g11482.t1"/>
    <property type="gene ID" value="PSU_v2.g11482"/>
</dbReference>
<sequence length="112" mass="13880">MFMVAWDMLYATTCAIFLVSFHKNDRYAMFNKLLYDYWPQKAKEFDEMSRDFFEVCLIIFFFKIFYSMAAFIITGQEVVRFKLQQYFEVRRREIIRQRVLLDLREESRLQSF</sequence>
<evidence type="ECO:0000313" key="2">
    <source>
        <dbReference type="Proteomes" id="UP000887577"/>
    </source>
</evidence>
<evidence type="ECO:0000256" key="1">
    <source>
        <dbReference type="SAM" id="Phobius"/>
    </source>
</evidence>
<accession>A0A914XU49</accession>
<keyword evidence="1" id="KW-1133">Transmembrane helix</keyword>
<organism evidence="2 3">
    <name type="scientific">Panagrolaimus superbus</name>
    <dbReference type="NCBI Taxonomy" id="310955"/>
    <lineage>
        <taxon>Eukaryota</taxon>
        <taxon>Metazoa</taxon>
        <taxon>Ecdysozoa</taxon>
        <taxon>Nematoda</taxon>
        <taxon>Chromadorea</taxon>
        <taxon>Rhabditida</taxon>
        <taxon>Tylenchina</taxon>
        <taxon>Panagrolaimomorpha</taxon>
        <taxon>Panagrolaimoidea</taxon>
        <taxon>Panagrolaimidae</taxon>
        <taxon>Panagrolaimus</taxon>
    </lineage>
</organism>
<keyword evidence="2" id="KW-1185">Reference proteome</keyword>
<feature type="transmembrane region" description="Helical" evidence="1">
    <location>
        <begin position="52"/>
        <end position="73"/>
    </location>
</feature>
<evidence type="ECO:0000313" key="3">
    <source>
        <dbReference type="WBParaSite" id="PSU_v2.g11482.t1"/>
    </source>
</evidence>
<name>A0A914XU49_9BILA</name>
<reference evidence="3" key="1">
    <citation type="submission" date="2022-11" db="UniProtKB">
        <authorList>
            <consortium name="WormBaseParasite"/>
        </authorList>
    </citation>
    <scope>IDENTIFICATION</scope>
</reference>
<protein>
    <submittedName>
        <fullName evidence="3">Uncharacterized protein</fullName>
    </submittedName>
</protein>
<dbReference type="AlphaFoldDB" id="A0A914XU49"/>
<keyword evidence="1" id="KW-0812">Transmembrane</keyword>